<proteinExistence type="predicted"/>
<dbReference type="AlphaFoldDB" id="A0A016XLI9"/>
<comment type="caution">
    <text evidence="1">The sequence shown here is derived from an EMBL/GenBank/DDBJ whole genome shotgun (WGS) entry which is preliminary data.</text>
</comment>
<name>A0A016XLI9_9BURK</name>
<gene>
    <name evidence="1" type="ORF">AZ34_03460</name>
</gene>
<evidence type="ECO:0000313" key="2">
    <source>
        <dbReference type="Proteomes" id="UP000023268"/>
    </source>
</evidence>
<sequence>MLGGTEVPLRQVVVDQGPETAHTPRLALVQRLLHARVGVVPGAFQRLGNQRVTRSEMGIEAAMGEPGLLHDVRHADPGKTTAAQGTRRRIDDAVVRQLLAAGGEGHGVLADVRMAAS</sequence>
<organism evidence="1 2">
    <name type="scientific">Hylemonella gracilis str. Niagara R</name>
    <dbReference type="NCBI Taxonomy" id="1458275"/>
    <lineage>
        <taxon>Bacteria</taxon>
        <taxon>Pseudomonadati</taxon>
        <taxon>Pseudomonadota</taxon>
        <taxon>Betaproteobacteria</taxon>
        <taxon>Burkholderiales</taxon>
        <taxon>Comamonadaceae</taxon>
        <taxon>Hylemonella</taxon>
    </lineage>
</organism>
<evidence type="ECO:0000313" key="1">
    <source>
        <dbReference type="EMBL" id="EYC52775.1"/>
    </source>
</evidence>
<dbReference type="STRING" id="1458275.AZ34_03460"/>
<accession>A0A016XLI9</accession>
<dbReference type="Proteomes" id="UP000023268">
    <property type="component" value="Unassembled WGS sequence"/>
</dbReference>
<reference evidence="1 2" key="1">
    <citation type="submission" date="2014-02" db="EMBL/GenBank/DDBJ databases">
        <title>Draft Genome of Hylemonella gracilis isolated from the Niagara River.</title>
        <authorList>
            <person name="Pawlowski D.R."/>
            <person name="Koudelka G.B."/>
        </authorList>
    </citation>
    <scope>NUCLEOTIDE SEQUENCE [LARGE SCALE GENOMIC DNA]</scope>
    <source>
        <strain evidence="1 2">Niagara R</strain>
    </source>
</reference>
<protein>
    <submittedName>
        <fullName evidence="1">Uncharacterized protein</fullName>
    </submittedName>
</protein>
<dbReference type="EMBL" id="JEMG01000001">
    <property type="protein sequence ID" value="EYC52775.1"/>
    <property type="molecule type" value="Genomic_DNA"/>
</dbReference>